<dbReference type="Pfam" id="PF17269">
    <property type="entry name" value="DUF5335"/>
    <property type="match status" value="1"/>
</dbReference>
<evidence type="ECO:0000313" key="2">
    <source>
        <dbReference type="Proteomes" id="UP000662888"/>
    </source>
</evidence>
<organism evidence="1 2">
    <name type="scientific">Massilia antarctica</name>
    <dbReference type="NCBI Taxonomy" id="2765360"/>
    <lineage>
        <taxon>Bacteria</taxon>
        <taxon>Pseudomonadati</taxon>
        <taxon>Pseudomonadota</taxon>
        <taxon>Betaproteobacteria</taxon>
        <taxon>Burkholderiales</taxon>
        <taxon>Oxalobacteraceae</taxon>
        <taxon>Telluria group</taxon>
        <taxon>Massilia</taxon>
    </lineage>
</organism>
<keyword evidence="2" id="KW-1185">Reference proteome</keyword>
<name>A0AA48WB39_9BURK</name>
<dbReference type="EMBL" id="CP065053">
    <property type="protein sequence ID" value="QPI48269.1"/>
    <property type="molecule type" value="Genomic_DNA"/>
</dbReference>
<sequence length="84" mass="9202">MRAEKRDKSAWRGFFDGISNILPGKQVEIEVDSPRIGARIASRYASLPGIVDDERSEILEIKAVGVEQIVRLRGPLMLPASGPA</sequence>
<dbReference type="InterPro" id="IPR035223">
    <property type="entry name" value="DUF5335"/>
</dbReference>
<gene>
    <name evidence="1" type="ORF">IV454_22360</name>
</gene>
<accession>A0AA48WB39</accession>
<evidence type="ECO:0000313" key="1">
    <source>
        <dbReference type="EMBL" id="QPI48269.1"/>
    </source>
</evidence>
<dbReference type="Proteomes" id="UP000662888">
    <property type="component" value="Chromosome"/>
</dbReference>
<protein>
    <submittedName>
        <fullName evidence="1">DUF5335 family protein</fullName>
    </submittedName>
</protein>
<dbReference type="RefSeq" id="WP_206087902.1">
    <property type="nucleotide sequence ID" value="NZ_CP065053.1"/>
</dbReference>
<reference evidence="1 2" key="1">
    <citation type="submission" date="2020-11" db="EMBL/GenBank/DDBJ databases">
        <authorList>
            <person name="Sun Q."/>
        </authorList>
    </citation>
    <scope>NUCLEOTIDE SEQUENCE [LARGE SCALE GENOMIC DNA]</scope>
    <source>
        <strain evidence="1 2">P8398</strain>
    </source>
</reference>
<proteinExistence type="predicted"/>